<evidence type="ECO:0008006" key="4">
    <source>
        <dbReference type="Google" id="ProtNLM"/>
    </source>
</evidence>
<organism evidence="2 3">
    <name type="scientific">Roseateles puraquae</name>
    <dbReference type="NCBI Taxonomy" id="431059"/>
    <lineage>
        <taxon>Bacteria</taxon>
        <taxon>Pseudomonadati</taxon>
        <taxon>Pseudomonadota</taxon>
        <taxon>Betaproteobacteria</taxon>
        <taxon>Burkholderiales</taxon>
        <taxon>Sphaerotilaceae</taxon>
        <taxon>Roseateles</taxon>
    </lineage>
</organism>
<proteinExistence type="predicted"/>
<keyword evidence="3" id="KW-1185">Reference proteome</keyword>
<accession>A0A254N8W7</accession>
<evidence type="ECO:0000256" key="1">
    <source>
        <dbReference type="SAM" id="Phobius"/>
    </source>
</evidence>
<keyword evidence="1" id="KW-0472">Membrane</keyword>
<feature type="transmembrane region" description="Helical" evidence="1">
    <location>
        <begin position="12"/>
        <end position="30"/>
    </location>
</feature>
<keyword evidence="1" id="KW-1133">Transmembrane helix</keyword>
<protein>
    <recommendedName>
        <fullName evidence="4">SURF1-like protein</fullName>
    </recommendedName>
</protein>
<name>A0A254N8W7_9BURK</name>
<dbReference type="Proteomes" id="UP000197446">
    <property type="component" value="Unassembled WGS sequence"/>
</dbReference>
<evidence type="ECO:0000313" key="3">
    <source>
        <dbReference type="Proteomes" id="UP000197446"/>
    </source>
</evidence>
<dbReference type="AlphaFoldDB" id="A0A254N8W7"/>
<feature type="transmembrane region" description="Helical" evidence="1">
    <location>
        <begin position="118"/>
        <end position="137"/>
    </location>
</feature>
<sequence>MALHTRLRWAEALFPLPFLLVAAGMNLGLWQQDADFLRGDVQEIEAVMVDAGPLERKTSRPRFRPTFQPVAGGTPFRLEEPLVASELPRLGEPVVLLCSRHTASRCRVPAGELRWPHYVFAGLWTLLSLTTAAVLWLPTRRERRRRAG</sequence>
<dbReference type="EMBL" id="NISI01000007">
    <property type="protein sequence ID" value="OWR02797.1"/>
    <property type="molecule type" value="Genomic_DNA"/>
</dbReference>
<evidence type="ECO:0000313" key="2">
    <source>
        <dbReference type="EMBL" id="OWR02797.1"/>
    </source>
</evidence>
<dbReference type="RefSeq" id="WP_088484685.1">
    <property type="nucleotide sequence ID" value="NZ_JBCNLH010000007.1"/>
</dbReference>
<reference evidence="2 3" key="1">
    <citation type="journal article" date="2007" name="Int. J. Syst. Evol. Microbiol.">
        <title>Description of Pelomonas aquatica sp. nov. and Pelomonas puraquae sp. nov., isolated from industrial and haemodialysis water.</title>
        <authorList>
            <person name="Gomila M."/>
            <person name="Bowien B."/>
            <person name="Falsen E."/>
            <person name="Moore E.R."/>
            <person name="Lalucat J."/>
        </authorList>
    </citation>
    <scope>NUCLEOTIDE SEQUENCE [LARGE SCALE GENOMIC DNA]</scope>
    <source>
        <strain evidence="2 3">CCUG 52769</strain>
    </source>
</reference>
<gene>
    <name evidence="2" type="ORF">CDO81_18415</name>
</gene>
<keyword evidence="1" id="KW-0812">Transmembrane</keyword>
<comment type="caution">
    <text evidence="2">The sequence shown here is derived from an EMBL/GenBank/DDBJ whole genome shotgun (WGS) entry which is preliminary data.</text>
</comment>